<protein>
    <submittedName>
        <fullName evidence="1">Uncharacterized protein</fullName>
    </submittedName>
</protein>
<dbReference type="AlphaFoldDB" id="A0A8T0PE12"/>
<evidence type="ECO:0000313" key="2">
    <source>
        <dbReference type="Proteomes" id="UP000823388"/>
    </source>
</evidence>
<sequence length="203" mass="22319">MVSSVSGRVGRVGSRSISLSFSSAVHYMLWEEEELKALNTMLLKESGCGRWRHSRHALTSSPSTTTCWPPPTPWRRPRSPWLEESATARRRGSRRPPWRIAAARAPARGATMVRNEHSASLAAVARAPVQGATVARSNWCRSFLILSLPTVAIIFLVHIQLKLHCEAFLHQPQASFPGPCWTLMPLEALVGELHDGSGGGLQP</sequence>
<proteinExistence type="predicted"/>
<organism evidence="1 2">
    <name type="scientific">Panicum virgatum</name>
    <name type="common">Blackwell switchgrass</name>
    <dbReference type="NCBI Taxonomy" id="38727"/>
    <lineage>
        <taxon>Eukaryota</taxon>
        <taxon>Viridiplantae</taxon>
        <taxon>Streptophyta</taxon>
        <taxon>Embryophyta</taxon>
        <taxon>Tracheophyta</taxon>
        <taxon>Spermatophyta</taxon>
        <taxon>Magnoliopsida</taxon>
        <taxon>Liliopsida</taxon>
        <taxon>Poales</taxon>
        <taxon>Poaceae</taxon>
        <taxon>PACMAD clade</taxon>
        <taxon>Panicoideae</taxon>
        <taxon>Panicodae</taxon>
        <taxon>Paniceae</taxon>
        <taxon>Panicinae</taxon>
        <taxon>Panicum</taxon>
        <taxon>Panicum sect. Hiantes</taxon>
    </lineage>
</organism>
<name>A0A8T0PE12_PANVG</name>
<reference evidence="1" key="1">
    <citation type="submission" date="2020-05" db="EMBL/GenBank/DDBJ databases">
        <title>WGS assembly of Panicum virgatum.</title>
        <authorList>
            <person name="Lovell J.T."/>
            <person name="Jenkins J."/>
            <person name="Shu S."/>
            <person name="Juenger T.E."/>
            <person name="Schmutz J."/>
        </authorList>
    </citation>
    <scope>NUCLEOTIDE SEQUENCE</scope>
    <source>
        <strain evidence="1">AP13</strain>
    </source>
</reference>
<dbReference type="Proteomes" id="UP000823388">
    <property type="component" value="Chromosome 8N"/>
</dbReference>
<gene>
    <name evidence="1" type="ORF">PVAP13_8NG233100</name>
</gene>
<accession>A0A8T0PE12</accession>
<comment type="caution">
    <text evidence="1">The sequence shown here is derived from an EMBL/GenBank/DDBJ whole genome shotgun (WGS) entry which is preliminary data.</text>
</comment>
<dbReference type="EMBL" id="CM029052">
    <property type="protein sequence ID" value="KAG2557476.1"/>
    <property type="molecule type" value="Genomic_DNA"/>
</dbReference>
<evidence type="ECO:0000313" key="1">
    <source>
        <dbReference type="EMBL" id="KAG2557476.1"/>
    </source>
</evidence>
<keyword evidence="2" id="KW-1185">Reference proteome</keyword>